<evidence type="ECO:0000313" key="1">
    <source>
        <dbReference type="EMBL" id="AHG02405.1"/>
    </source>
</evidence>
<dbReference type="AlphaFoldDB" id="W0JYY0"/>
<protein>
    <submittedName>
        <fullName evidence="1">Uncharacterized protein</fullName>
    </submittedName>
</protein>
<keyword evidence="2" id="KW-1185">Reference proteome</keyword>
<geneLocation type="plasmid" evidence="2">
    <name>3</name>
</geneLocation>
<evidence type="ECO:0000313" key="2">
    <source>
        <dbReference type="Proteomes" id="UP000019024"/>
    </source>
</evidence>
<dbReference type="Proteomes" id="UP000019024">
    <property type="component" value="Plasmid unnamed4"/>
</dbReference>
<organism evidence="1 2">
    <name type="scientific">Halostagnicola larsenii XH-48</name>
    <dbReference type="NCBI Taxonomy" id="797299"/>
    <lineage>
        <taxon>Archaea</taxon>
        <taxon>Methanobacteriati</taxon>
        <taxon>Methanobacteriota</taxon>
        <taxon>Stenosarchaea group</taxon>
        <taxon>Halobacteria</taxon>
        <taxon>Halobacteriales</taxon>
        <taxon>Natrialbaceae</taxon>
        <taxon>Halostagnicola</taxon>
    </lineage>
</organism>
<dbReference type="HOGENOM" id="CLU_3020855_0_0_2"/>
<keyword evidence="1" id="KW-0614">Plasmid</keyword>
<gene>
    <name evidence="1" type="ORF">HALLA_21100</name>
</gene>
<name>W0JYY0_9EURY</name>
<reference evidence="1 2" key="1">
    <citation type="submission" date="2014-01" db="EMBL/GenBank/DDBJ databases">
        <authorList>
            <consortium name="DOE Joint Genome Institute"/>
            <person name="Anderson I."/>
            <person name="Huntemann M."/>
            <person name="Han J."/>
            <person name="Chen A."/>
            <person name="Kyrpides N."/>
            <person name="Mavromatis K."/>
            <person name="Markowitz V."/>
            <person name="Palaniappan K."/>
            <person name="Ivanova N."/>
            <person name="Schaumberg A."/>
            <person name="Pati A."/>
            <person name="Liolios K."/>
            <person name="Nordberg H.P."/>
            <person name="Cantor M.N."/>
            <person name="Hua S.X."/>
            <person name="Woyke T."/>
        </authorList>
    </citation>
    <scope>NUCLEOTIDE SEQUENCE [LARGE SCALE GENOMIC DNA]</scope>
    <source>
        <strain evidence="1 2">XH-48</strain>
        <plasmid evidence="2">3</plasmid>
    </source>
</reference>
<dbReference type="KEGG" id="hlr:HALLA_21100"/>
<accession>W0JYY0</accession>
<sequence>MISLTTTMASLIGIRQPASGGYGSGPAIGLEPNGRGWIGMLPVSIASGGTSIRAA</sequence>
<proteinExistence type="predicted"/>
<dbReference type="EMBL" id="CP007059">
    <property type="protein sequence ID" value="AHG02405.1"/>
    <property type="molecule type" value="Genomic_DNA"/>
</dbReference>